<sequence>MKQLIPIPTLHLFSVLDKLLIELLSSLSPEEWNKPTVARLWTVKDIAAHLLDGNVRGIAILNGHQLSPPDKPIESYQHLVAFLNELNNTWVTAMKRVSPQLLTRQLESTGKQYIEYLHTLKPFEQAMFPVAWAGENISLNWFHIAREYTEKWHHQQQIRDALGKPGLMARQLFYPCMDTFMQALPHTYHHVAAGINTIIKITISGREGGVWFLKKSVEKWQLQKQQPETAVSAEVILSPQTAWKLFTKAISAQNAIADSRIKGDALLADTVFKTIAVMA</sequence>
<evidence type="ECO:0000313" key="5">
    <source>
        <dbReference type="Proteomes" id="UP000583101"/>
    </source>
</evidence>
<dbReference type="Proteomes" id="UP000297248">
    <property type="component" value="Unassembled WGS sequence"/>
</dbReference>
<dbReference type="Gene3D" id="3.30.1050.10">
    <property type="entry name" value="SCP2 sterol-binding domain"/>
    <property type="match status" value="1"/>
</dbReference>
<evidence type="ECO:0000313" key="4">
    <source>
        <dbReference type="Proteomes" id="UP000297248"/>
    </source>
</evidence>
<accession>A0A4Y8ADU7</accession>
<dbReference type="Gene3D" id="1.20.120.450">
    <property type="entry name" value="dinb family like domain"/>
    <property type="match status" value="1"/>
</dbReference>
<dbReference type="EMBL" id="SNQG01000004">
    <property type="protein sequence ID" value="TEW66106.1"/>
    <property type="molecule type" value="Genomic_DNA"/>
</dbReference>
<dbReference type="OrthoDB" id="154293at2"/>
<keyword evidence="5" id="KW-1185">Reference proteome</keyword>
<evidence type="ECO:0000313" key="3">
    <source>
        <dbReference type="EMBL" id="TEW66106.1"/>
    </source>
</evidence>
<dbReference type="InterPro" id="IPR034660">
    <property type="entry name" value="DinB/YfiT-like"/>
</dbReference>
<gene>
    <name evidence="3" type="ORF">E2R65_13390</name>
    <name evidence="2" type="ORF">GGR35_001679</name>
</gene>
<reference evidence="2 5" key="3">
    <citation type="submission" date="2020-08" db="EMBL/GenBank/DDBJ databases">
        <title>Genomic Encyclopedia of Type Strains, Phase IV (KMG-IV): sequencing the most valuable type-strain genomes for metagenomic binning, comparative biology and taxonomic classification.</title>
        <authorList>
            <person name="Goeker M."/>
        </authorList>
    </citation>
    <scope>NUCLEOTIDE SEQUENCE [LARGE SCALE GENOMIC DNA]</scope>
    <source>
        <strain evidence="2 5">DSM 100995</strain>
    </source>
</reference>
<evidence type="ECO:0000259" key="1">
    <source>
        <dbReference type="Pfam" id="PF11716"/>
    </source>
</evidence>
<evidence type="ECO:0000313" key="2">
    <source>
        <dbReference type="EMBL" id="MBB3969076.1"/>
    </source>
</evidence>
<comment type="caution">
    <text evidence="3">The sequence shown here is derived from an EMBL/GenBank/DDBJ whole genome shotgun (WGS) entry which is preliminary data.</text>
</comment>
<reference evidence="3 4" key="1">
    <citation type="journal article" date="2016" name="Int. J. Syst. Evol. Microbiol.">
        <title>Proposal of Mucilaginibacter phyllosphaerae sp. nov. isolated from the phyllosphere of Galium album.</title>
        <authorList>
            <person name="Aydogan E.L."/>
            <person name="Busse H.J."/>
            <person name="Moser G."/>
            <person name="Muller C."/>
            <person name="Kampfer P."/>
            <person name="Glaeser S.P."/>
        </authorList>
    </citation>
    <scope>NUCLEOTIDE SEQUENCE [LARGE SCALE GENOMIC DNA]</scope>
    <source>
        <strain evidence="3 4">PP-F2FG21</strain>
    </source>
</reference>
<dbReference type="EMBL" id="JACIEG010000003">
    <property type="protein sequence ID" value="MBB3969076.1"/>
    <property type="molecule type" value="Genomic_DNA"/>
</dbReference>
<feature type="domain" description="Mycothiol-dependent maleylpyruvate isomerase metal-binding" evidence="1">
    <location>
        <begin position="20"/>
        <end position="158"/>
    </location>
</feature>
<name>A0A4Y8ADU7_9SPHI</name>
<dbReference type="GO" id="GO:0046872">
    <property type="term" value="F:metal ion binding"/>
    <property type="evidence" value="ECO:0007669"/>
    <property type="project" value="InterPro"/>
</dbReference>
<reference evidence="3" key="2">
    <citation type="submission" date="2019-03" db="EMBL/GenBank/DDBJ databases">
        <authorList>
            <person name="Yan Y.-Q."/>
            <person name="Du Z.-J."/>
        </authorList>
    </citation>
    <scope>NUCLEOTIDE SEQUENCE</scope>
    <source>
        <strain evidence="3">PP-F2FG21</strain>
    </source>
</reference>
<dbReference type="InterPro" id="IPR024344">
    <property type="entry name" value="MDMPI_metal-binding"/>
</dbReference>
<dbReference type="AlphaFoldDB" id="A0A4Y8ADU7"/>
<organism evidence="3 4">
    <name type="scientific">Mucilaginibacter phyllosphaerae</name>
    <dbReference type="NCBI Taxonomy" id="1812349"/>
    <lineage>
        <taxon>Bacteria</taxon>
        <taxon>Pseudomonadati</taxon>
        <taxon>Bacteroidota</taxon>
        <taxon>Sphingobacteriia</taxon>
        <taxon>Sphingobacteriales</taxon>
        <taxon>Sphingobacteriaceae</taxon>
        <taxon>Mucilaginibacter</taxon>
    </lineage>
</organism>
<dbReference type="RefSeq" id="WP_134336970.1">
    <property type="nucleotide sequence ID" value="NZ_BMCZ01000002.1"/>
</dbReference>
<proteinExistence type="predicted"/>
<protein>
    <submittedName>
        <fullName evidence="2">Uncharacterized protein (TIGR03083 family)</fullName>
    </submittedName>
</protein>
<dbReference type="Proteomes" id="UP000583101">
    <property type="component" value="Unassembled WGS sequence"/>
</dbReference>
<dbReference type="Pfam" id="PF11716">
    <property type="entry name" value="MDMPI_N"/>
    <property type="match status" value="1"/>
</dbReference>
<dbReference type="SUPFAM" id="SSF109854">
    <property type="entry name" value="DinB/YfiT-like putative metalloenzymes"/>
    <property type="match status" value="1"/>
</dbReference>
<dbReference type="InterPro" id="IPR036527">
    <property type="entry name" value="SCP2_sterol-bd_dom_sf"/>
</dbReference>